<dbReference type="PANTHER" id="PTHR33361:SF16">
    <property type="entry name" value="DUF885 DOMAIN-CONTAINING PROTEIN"/>
    <property type="match status" value="1"/>
</dbReference>
<evidence type="ECO:0000313" key="1">
    <source>
        <dbReference type="EMBL" id="WNH12722.1"/>
    </source>
</evidence>
<protein>
    <submittedName>
        <fullName evidence="1">DUF885 domain-containing protein</fullName>
    </submittedName>
</protein>
<name>A0ABY9Y3E4_9FLAO</name>
<dbReference type="PANTHER" id="PTHR33361">
    <property type="entry name" value="GLR0591 PROTEIN"/>
    <property type="match status" value="1"/>
</dbReference>
<dbReference type="RefSeq" id="WP_415862703.1">
    <property type="nucleotide sequence ID" value="NZ_CP134536.1"/>
</dbReference>
<accession>A0ABY9Y3E4</accession>
<evidence type="ECO:0000313" key="2">
    <source>
        <dbReference type="Proteomes" id="UP001303407"/>
    </source>
</evidence>
<gene>
    <name evidence="1" type="ORF">RHP49_00340</name>
</gene>
<dbReference type="Pfam" id="PF05960">
    <property type="entry name" value="DUF885"/>
    <property type="match status" value="1"/>
</dbReference>
<dbReference type="EMBL" id="CP134536">
    <property type="protein sequence ID" value="WNH12722.1"/>
    <property type="molecule type" value="Genomic_DNA"/>
</dbReference>
<keyword evidence="2" id="KW-1185">Reference proteome</keyword>
<proteinExistence type="predicted"/>
<sequence length="592" mass="68398">MKKSLSFCFVLFILVSCKQETENKSDLIKEKFNTLLYNFSKDSYELYPEKATNAGIDGYNDEYPNSLSDEFNNKVKACYTKYKNELFAIPDSLLNDTEKMSKSVLLWECDINLEALTFQKKIMPIDQIWSANLDFNQWASGTTSQPFNTVEDYNNWLKRVDAYLVWLVSAKANMKKGIQTGYVLPKSLIEKVIPQFEVLVIGDVENNLYYSPVNLFPDSFTQEERDKLTKAYKNMVANKIIPAHAEMVTFLKDEYLPAGVEDFGIAASTPLGDRYYSHQIKKYTTTNMTADEIHQLGLNEVARIRSEMNAIKEKVEFKGDLNAFFDYVRTNKDLMPFRERSQVIAFYDSIHNEMKPQLDKLFGKQPKTPFEVRRTEPFREKSAAANYNSGSLDGTRPGIFYTPIPDVETYNVFDKEDLFLHEAIPGHHFQVSLAQENEELPAFRKTLWYSAYGEGWALYTERMGEELGLYKDPYQYFGMLSSEIHRAIRLVVDTGLHTKGWTREQAIQYSLENEAEEEASIISEIERYMANPGQALSYKIGQLKLIELRERAIKALGDKFDIREFHNQVLETGCIPLQLLENKIDNWIAVNK</sequence>
<dbReference type="Proteomes" id="UP001303407">
    <property type="component" value="Chromosome"/>
</dbReference>
<reference evidence="1 2" key="1">
    <citation type="submission" date="2023-09" db="EMBL/GenBank/DDBJ databases">
        <title>Thalassobella suaedae gen. nov., sp. nov., a marine bacterium of the family Flavobacteriaceae isolated from a halophyte Suaeda japonica.</title>
        <authorList>
            <person name="Lee S.Y."/>
            <person name="Hwang C.Y."/>
        </authorList>
    </citation>
    <scope>NUCLEOTIDE SEQUENCE [LARGE SCALE GENOMIC DNA]</scope>
    <source>
        <strain evidence="1 2">HL-DH10</strain>
    </source>
</reference>
<dbReference type="InterPro" id="IPR010281">
    <property type="entry name" value="DUF885"/>
</dbReference>
<organism evidence="1 2">
    <name type="scientific">Thalassobellus suaedae</name>
    <dbReference type="NCBI Taxonomy" id="3074124"/>
    <lineage>
        <taxon>Bacteria</taxon>
        <taxon>Pseudomonadati</taxon>
        <taxon>Bacteroidota</taxon>
        <taxon>Flavobacteriia</taxon>
        <taxon>Flavobacteriales</taxon>
        <taxon>Flavobacteriaceae</taxon>
        <taxon>Thalassobellus</taxon>
    </lineage>
</organism>